<dbReference type="AlphaFoldDB" id="A0A922CSS8"/>
<dbReference type="InterPro" id="IPR002048">
    <property type="entry name" value="EF_hand_dom"/>
</dbReference>
<keyword evidence="4" id="KW-0460">Magnesium</keyword>
<proteinExistence type="predicted"/>
<evidence type="ECO:0000256" key="2">
    <source>
        <dbReference type="ARBA" id="ARBA00022737"/>
    </source>
</evidence>
<dbReference type="GO" id="GO:0005509">
    <property type="term" value="F:calcium ion binding"/>
    <property type="evidence" value="ECO:0007669"/>
    <property type="project" value="InterPro"/>
</dbReference>
<dbReference type="PANTHER" id="PTHR45791:SF9">
    <property type="entry name" value="FREQUENIN-1-LIKE PROTEIN"/>
    <property type="match status" value="1"/>
</dbReference>
<evidence type="ECO:0000259" key="5">
    <source>
        <dbReference type="PROSITE" id="PS50222"/>
    </source>
</evidence>
<dbReference type="Gene3D" id="1.10.238.10">
    <property type="entry name" value="EF-hand"/>
    <property type="match status" value="2"/>
</dbReference>
<comment type="caution">
    <text evidence="6">The sequence shown here is derived from an EMBL/GenBank/DDBJ whole genome shotgun (WGS) entry which is preliminary data.</text>
</comment>
<protein>
    <recommendedName>
        <fullName evidence="5">EF-hand domain-containing protein</fullName>
    </recommendedName>
</protein>
<feature type="domain" description="EF-hand" evidence="5">
    <location>
        <begin position="102"/>
        <end position="137"/>
    </location>
</feature>
<evidence type="ECO:0000256" key="4">
    <source>
        <dbReference type="ARBA" id="ARBA00022842"/>
    </source>
</evidence>
<dbReference type="PANTHER" id="PTHR45791">
    <property type="entry name" value="CALCIUM AND INTEGRIN BINDING FAMILY MEMBER 2"/>
    <property type="match status" value="1"/>
</dbReference>
<dbReference type="SUPFAM" id="SSF47473">
    <property type="entry name" value="EF-hand"/>
    <property type="match status" value="1"/>
</dbReference>
<keyword evidence="2" id="KW-0677">Repeat</keyword>
<gene>
    <name evidence="6" type="ORF">O3G_MSEX009760</name>
</gene>
<evidence type="ECO:0000256" key="3">
    <source>
        <dbReference type="ARBA" id="ARBA00022837"/>
    </source>
</evidence>
<name>A0A922CSS8_MANSE</name>
<evidence type="ECO:0000313" key="7">
    <source>
        <dbReference type="Proteomes" id="UP000791440"/>
    </source>
</evidence>
<keyword evidence="7" id="KW-1185">Reference proteome</keyword>
<dbReference type="FunFam" id="1.10.238.10:FF:000079">
    <property type="entry name" value="Calcium and integrin-binding family member 2"/>
    <property type="match status" value="1"/>
</dbReference>
<evidence type="ECO:0000256" key="1">
    <source>
        <dbReference type="ARBA" id="ARBA00022723"/>
    </source>
</evidence>
<reference evidence="6" key="2">
    <citation type="submission" date="2020-12" db="EMBL/GenBank/DDBJ databases">
        <authorList>
            <person name="Kanost M."/>
        </authorList>
    </citation>
    <scope>NUCLEOTIDE SEQUENCE</scope>
</reference>
<dbReference type="PROSITE" id="PS50222">
    <property type="entry name" value="EF_HAND_2"/>
    <property type="match status" value="1"/>
</dbReference>
<sequence length="192" mass="22261">MGGSQSYPGLTEDVLEDYRSLTYLNKGEILHLMKKFYSINPEKLKADYKHRFTREEILQKFDVLKNNPFQDRIFQVFSSQNDNCFSFEDMLDLCSAMSAECPAHVKASWAFRVFDLNDDNQLSASDIKGILDRLTWHPSNPNNYLDRESKTKITNVILDEINLDNSGAIGMSEFKLIMTRIPEFASAFYFRL</sequence>
<dbReference type="Pfam" id="PF13833">
    <property type="entry name" value="EF-hand_8"/>
    <property type="match status" value="1"/>
</dbReference>
<dbReference type="InterPro" id="IPR018247">
    <property type="entry name" value="EF_Hand_1_Ca_BS"/>
</dbReference>
<dbReference type="InterPro" id="IPR051433">
    <property type="entry name" value="CIBP"/>
</dbReference>
<accession>A0A922CSS8</accession>
<reference evidence="6" key="1">
    <citation type="journal article" date="2016" name="Insect Biochem. Mol. Biol.">
        <title>Multifaceted biological insights from a draft genome sequence of the tobacco hornworm moth, Manduca sexta.</title>
        <authorList>
            <person name="Kanost M.R."/>
            <person name="Arrese E.L."/>
            <person name="Cao X."/>
            <person name="Chen Y.R."/>
            <person name="Chellapilla S."/>
            <person name="Goldsmith M.R."/>
            <person name="Grosse-Wilde E."/>
            <person name="Heckel D.G."/>
            <person name="Herndon N."/>
            <person name="Jiang H."/>
            <person name="Papanicolaou A."/>
            <person name="Qu J."/>
            <person name="Soulages J.L."/>
            <person name="Vogel H."/>
            <person name="Walters J."/>
            <person name="Waterhouse R.M."/>
            <person name="Ahn S.J."/>
            <person name="Almeida F.C."/>
            <person name="An C."/>
            <person name="Aqrawi P."/>
            <person name="Bretschneider A."/>
            <person name="Bryant W.B."/>
            <person name="Bucks S."/>
            <person name="Chao H."/>
            <person name="Chevignon G."/>
            <person name="Christen J.M."/>
            <person name="Clarke D.F."/>
            <person name="Dittmer N.T."/>
            <person name="Ferguson L.C.F."/>
            <person name="Garavelou S."/>
            <person name="Gordon K.H.J."/>
            <person name="Gunaratna R.T."/>
            <person name="Han Y."/>
            <person name="Hauser F."/>
            <person name="He Y."/>
            <person name="Heidel-Fischer H."/>
            <person name="Hirsh A."/>
            <person name="Hu Y."/>
            <person name="Jiang H."/>
            <person name="Kalra D."/>
            <person name="Klinner C."/>
            <person name="Konig C."/>
            <person name="Kovar C."/>
            <person name="Kroll A.R."/>
            <person name="Kuwar S.S."/>
            <person name="Lee S.L."/>
            <person name="Lehman R."/>
            <person name="Li K."/>
            <person name="Li Z."/>
            <person name="Liang H."/>
            <person name="Lovelace S."/>
            <person name="Lu Z."/>
            <person name="Mansfield J.H."/>
            <person name="McCulloch K.J."/>
            <person name="Mathew T."/>
            <person name="Morton B."/>
            <person name="Muzny D.M."/>
            <person name="Neunemann D."/>
            <person name="Ongeri F."/>
            <person name="Pauchet Y."/>
            <person name="Pu L.L."/>
            <person name="Pyrousis I."/>
            <person name="Rao X.J."/>
            <person name="Redding A."/>
            <person name="Roesel C."/>
            <person name="Sanchez-Gracia A."/>
            <person name="Schaack S."/>
            <person name="Shukla A."/>
            <person name="Tetreau G."/>
            <person name="Wang Y."/>
            <person name="Xiong G.H."/>
            <person name="Traut W."/>
            <person name="Walsh T.K."/>
            <person name="Worley K.C."/>
            <person name="Wu D."/>
            <person name="Wu W."/>
            <person name="Wu Y.Q."/>
            <person name="Zhang X."/>
            <person name="Zou Z."/>
            <person name="Zucker H."/>
            <person name="Briscoe A.D."/>
            <person name="Burmester T."/>
            <person name="Clem R.J."/>
            <person name="Feyereisen R."/>
            <person name="Grimmelikhuijzen C.J.P."/>
            <person name="Hamodrakas S.J."/>
            <person name="Hansson B.S."/>
            <person name="Huguet E."/>
            <person name="Jermiin L.S."/>
            <person name="Lan Q."/>
            <person name="Lehman H.K."/>
            <person name="Lorenzen M."/>
            <person name="Merzendorfer H."/>
            <person name="Michalopoulos I."/>
            <person name="Morton D.B."/>
            <person name="Muthukrishnan S."/>
            <person name="Oakeshott J.G."/>
            <person name="Palmer W."/>
            <person name="Park Y."/>
            <person name="Passarelli A.L."/>
            <person name="Rozas J."/>
            <person name="Schwartz L.M."/>
            <person name="Smith W."/>
            <person name="Southgate A."/>
            <person name="Vilcinskas A."/>
            <person name="Vogt R."/>
            <person name="Wang P."/>
            <person name="Werren J."/>
            <person name="Yu X.Q."/>
            <person name="Zhou J.J."/>
            <person name="Brown S.J."/>
            <person name="Scherer S.E."/>
            <person name="Richards S."/>
            <person name="Blissard G.W."/>
        </authorList>
    </citation>
    <scope>NUCLEOTIDE SEQUENCE</scope>
</reference>
<keyword evidence="1" id="KW-0479">Metal-binding</keyword>
<dbReference type="PROSITE" id="PS00018">
    <property type="entry name" value="EF_HAND_1"/>
    <property type="match status" value="1"/>
</dbReference>
<dbReference type="EMBL" id="JH668514">
    <property type="protein sequence ID" value="KAG6456513.1"/>
    <property type="molecule type" value="Genomic_DNA"/>
</dbReference>
<dbReference type="Proteomes" id="UP000791440">
    <property type="component" value="Unassembled WGS sequence"/>
</dbReference>
<keyword evidence="3" id="KW-0106">Calcium</keyword>
<dbReference type="InterPro" id="IPR011992">
    <property type="entry name" value="EF-hand-dom_pair"/>
</dbReference>
<organism evidence="6 7">
    <name type="scientific">Manduca sexta</name>
    <name type="common">Tobacco hawkmoth</name>
    <name type="synonym">Tobacco hornworm</name>
    <dbReference type="NCBI Taxonomy" id="7130"/>
    <lineage>
        <taxon>Eukaryota</taxon>
        <taxon>Metazoa</taxon>
        <taxon>Ecdysozoa</taxon>
        <taxon>Arthropoda</taxon>
        <taxon>Hexapoda</taxon>
        <taxon>Insecta</taxon>
        <taxon>Pterygota</taxon>
        <taxon>Neoptera</taxon>
        <taxon>Endopterygota</taxon>
        <taxon>Lepidoptera</taxon>
        <taxon>Glossata</taxon>
        <taxon>Ditrysia</taxon>
        <taxon>Bombycoidea</taxon>
        <taxon>Sphingidae</taxon>
        <taxon>Sphinginae</taxon>
        <taxon>Sphingini</taxon>
        <taxon>Manduca</taxon>
    </lineage>
</organism>
<dbReference type="GO" id="GO:0000287">
    <property type="term" value="F:magnesium ion binding"/>
    <property type="evidence" value="ECO:0007669"/>
    <property type="project" value="TreeGrafter"/>
</dbReference>
<evidence type="ECO:0000313" key="6">
    <source>
        <dbReference type="EMBL" id="KAG6456513.1"/>
    </source>
</evidence>